<dbReference type="InterPro" id="IPR059180">
    <property type="entry name" value="3D_YorM"/>
</dbReference>
<dbReference type="OrthoDB" id="9798935at2"/>
<protein>
    <submittedName>
        <fullName evidence="4">3D (Asp-Asp-Asp) domain-containing protein</fullName>
    </submittedName>
</protein>
<proteinExistence type="predicted"/>
<evidence type="ECO:0000256" key="2">
    <source>
        <dbReference type="SAM" id="SignalP"/>
    </source>
</evidence>
<keyword evidence="1 2" id="KW-0732">Signal</keyword>
<dbReference type="GO" id="GO:0009254">
    <property type="term" value="P:peptidoglycan turnover"/>
    <property type="evidence" value="ECO:0007669"/>
    <property type="project" value="InterPro"/>
</dbReference>
<dbReference type="InterPro" id="IPR010611">
    <property type="entry name" value="3D_dom"/>
</dbReference>
<dbReference type="STRING" id="1123291.SAMN04490355_102533"/>
<dbReference type="RefSeq" id="WP_090938437.1">
    <property type="nucleotide sequence ID" value="NZ_FOTS01000025.1"/>
</dbReference>
<name>A0A1I4LJD7_9FIRM</name>
<dbReference type="PANTHER" id="PTHR39160:SF4">
    <property type="entry name" value="RESUSCITATION-PROMOTING FACTOR RPFB"/>
    <property type="match status" value="1"/>
</dbReference>
<reference evidence="5" key="1">
    <citation type="submission" date="2016-10" db="EMBL/GenBank/DDBJ databases">
        <authorList>
            <person name="Varghese N."/>
            <person name="Submissions S."/>
        </authorList>
    </citation>
    <scope>NUCLEOTIDE SEQUENCE [LARGE SCALE GENOMIC DNA]</scope>
    <source>
        <strain evidence="5">DSM 13327</strain>
    </source>
</reference>
<evidence type="ECO:0000256" key="1">
    <source>
        <dbReference type="ARBA" id="ARBA00022729"/>
    </source>
</evidence>
<dbReference type="Pfam" id="PF06725">
    <property type="entry name" value="3D"/>
    <property type="match status" value="1"/>
</dbReference>
<evidence type="ECO:0000313" key="4">
    <source>
        <dbReference type="EMBL" id="SFL91154.1"/>
    </source>
</evidence>
<evidence type="ECO:0000313" key="5">
    <source>
        <dbReference type="Proteomes" id="UP000199520"/>
    </source>
</evidence>
<dbReference type="AlphaFoldDB" id="A0A1I4LJD7"/>
<dbReference type="GO" id="GO:0019867">
    <property type="term" value="C:outer membrane"/>
    <property type="evidence" value="ECO:0007669"/>
    <property type="project" value="InterPro"/>
</dbReference>
<dbReference type="GO" id="GO:0004553">
    <property type="term" value="F:hydrolase activity, hydrolyzing O-glycosyl compounds"/>
    <property type="evidence" value="ECO:0007669"/>
    <property type="project" value="InterPro"/>
</dbReference>
<dbReference type="InterPro" id="IPR051933">
    <property type="entry name" value="Resuscitation_pf_RpfB"/>
</dbReference>
<dbReference type="EMBL" id="FOTS01000025">
    <property type="protein sequence ID" value="SFL91154.1"/>
    <property type="molecule type" value="Genomic_DNA"/>
</dbReference>
<dbReference type="InterPro" id="IPR036908">
    <property type="entry name" value="RlpA-like_sf"/>
</dbReference>
<feature type="signal peptide" evidence="2">
    <location>
        <begin position="1"/>
        <end position="25"/>
    </location>
</feature>
<dbReference type="PANTHER" id="PTHR39160">
    <property type="entry name" value="CELL WALL-BINDING PROTEIN YOCH"/>
    <property type="match status" value="1"/>
</dbReference>
<dbReference type="CDD" id="cd14667">
    <property type="entry name" value="3D_containing_proteins"/>
    <property type="match status" value="1"/>
</dbReference>
<feature type="chain" id="PRO_5011687722" evidence="2">
    <location>
        <begin position="26"/>
        <end position="242"/>
    </location>
</feature>
<evidence type="ECO:0000259" key="3">
    <source>
        <dbReference type="Pfam" id="PF06725"/>
    </source>
</evidence>
<dbReference type="Proteomes" id="UP000199520">
    <property type="component" value="Unassembled WGS sequence"/>
</dbReference>
<gene>
    <name evidence="4" type="ORF">SAMN04490355_102533</name>
</gene>
<accession>A0A1I4LJD7</accession>
<feature type="domain" description="3D" evidence="3">
    <location>
        <begin position="183"/>
        <end position="242"/>
    </location>
</feature>
<organism evidence="4 5">
    <name type="scientific">Pelosinus propionicus DSM 13327</name>
    <dbReference type="NCBI Taxonomy" id="1123291"/>
    <lineage>
        <taxon>Bacteria</taxon>
        <taxon>Bacillati</taxon>
        <taxon>Bacillota</taxon>
        <taxon>Negativicutes</taxon>
        <taxon>Selenomonadales</taxon>
        <taxon>Sporomusaceae</taxon>
        <taxon>Pelosinus</taxon>
    </lineage>
</organism>
<dbReference type="SUPFAM" id="SSF50685">
    <property type="entry name" value="Barwin-like endoglucanases"/>
    <property type="match status" value="1"/>
</dbReference>
<keyword evidence="5" id="KW-1185">Reference proteome</keyword>
<sequence length="242" mass="26564">MKKIIASIAAVVVVQFFSPIVPAHAASLNDQLAQIAAQQANVDRIQQLLLLKNQWEQGNKQQVLETLAKTAVSQSNQINTGSNILEQVNVNQTLQDALREQMGQRIINRVAPYEKELTAIATFFNNQILAPKAVNENDSLTAVPQNYKKVLNMTATAYAPGTLDNGKWDTKTYVGSKVRSGVAAVDPKVIPMGTKLWIEGYGEAIAEDQGSAIKGNRIDLVFNDRQDALDYGIQKVKVYVLN</sequence>
<dbReference type="Gene3D" id="2.40.40.10">
    <property type="entry name" value="RlpA-like domain"/>
    <property type="match status" value="1"/>
</dbReference>